<dbReference type="PROSITE" id="PS50850">
    <property type="entry name" value="MFS"/>
    <property type="match status" value="1"/>
</dbReference>
<dbReference type="Pfam" id="PF07690">
    <property type="entry name" value="MFS_1"/>
    <property type="match status" value="1"/>
</dbReference>
<feature type="transmembrane region" description="Helical" evidence="7">
    <location>
        <begin position="315"/>
        <end position="335"/>
    </location>
</feature>
<feature type="transmembrane region" description="Helical" evidence="7">
    <location>
        <begin position="149"/>
        <end position="170"/>
    </location>
</feature>
<feature type="transmembrane region" description="Helical" evidence="7">
    <location>
        <begin position="222"/>
        <end position="244"/>
    </location>
</feature>
<dbReference type="EMBL" id="BAAANY010000007">
    <property type="protein sequence ID" value="GAA1669686.1"/>
    <property type="molecule type" value="Genomic_DNA"/>
</dbReference>
<sequence length="409" mass="42290">MTADEARTGAVDLTASSDPRGWLRAGVAVAAVGWGAQQFAPLLLMYQSTLGLSTTTVQGTFGFYVLGLIPGLLFGGPMSDRYGRRRVMAPTLVVSAVASLLLILGGTGAGWLFAGRLLAGVASGAAFSSGAAWIKELSASRSSLSPRRITVAMSVGFGLGPLVSGVLAQWGPAPTVVPYLPHLLLAAVAFFLIFGAPETRFHTGPGSLLGQLRIPEIRDRRFLFVVVPLAPWVFGSVSIAVAYLPGLVKSSLGDNALIFSTGMTALCAATGIATQPLARFVDRPGKPWLLGTALGLVVVGVLVAAAAAALVQPALAVLAALILGASYGCCQVCGLREVQRIARPDRLAGLTAAYQAVSYLGFAASYPLSAAGRHVPAGDLLLIVAALALLTLLWTAYQASTDPLRKVRR</sequence>
<dbReference type="InterPro" id="IPR036259">
    <property type="entry name" value="MFS_trans_sf"/>
</dbReference>
<dbReference type="InterPro" id="IPR011701">
    <property type="entry name" value="MFS"/>
</dbReference>
<keyword evidence="3" id="KW-1003">Cell membrane</keyword>
<evidence type="ECO:0000256" key="3">
    <source>
        <dbReference type="ARBA" id="ARBA00022475"/>
    </source>
</evidence>
<proteinExistence type="predicted"/>
<feature type="transmembrane region" description="Helical" evidence="7">
    <location>
        <begin position="347"/>
        <end position="368"/>
    </location>
</feature>
<dbReference type="RefSeq" id="WP_344309001.1">
    <property type="nucleotide sequence ID" value="NZ_BAAANY010000007.1"/>
</dbReference>
<evidence type="ECO:0000313" key="10">
    <source>
        <dbReference type="Proteomes" id="UP001500618"/>
    </source>
</evidence>
<evidence type="ECO:0000256" key="1">
    <source>
        <dbReference type="ARBA" id="ARBA00004651"/>
    </source>
</evidence>
<keyword evidence="2" id="KW-0813">Transport</keyword>
<keyword evidence="5 7" id="KW-1133">Transmembrane helix</keyword>
<evidence type="ECO:0000259" key="8">
    <source>
        <dbReference type="PROSITE" id="PS50850"/>
    </source>
</evidence>
<dbReference type="SUPFAM" id="SSF103473">
    <property type="entry name" value="MFS general substrate transporter"/>
    <property type="match status" value="1"/>
</dbReference>
<keyword evidence="4 7" id="KW-0812">Transmembrane</keyword>
<dbReference type="InterPro" id="IPR005829">
    <property type="entry name" value="Sugar_transporter_CS"/>
</dbReference>
<protein>
    <submittedName>
        <fullName evidence="9">MFS transporter</fullName>
    </submittedName>
</protein>
<feature type="domain" description="Major facilitator superfamily (MFS) profile" evidence="8">
    <location>
        <begin position="1"/>
        <end position="409"/>
    </location>
</feature>
<keyword evidence="10" id="KW-1185">Reference proteome</keyword>
<gene>
    <name evidence="9" type="ORF">GCM10009765_18950</name>
</gene>
<keyword evidence="6 7" id="KW-0472">Membrane</keyword>
<dbReference type="InterPro" id="IPR020846">
    <property type="entry name" value="MFS_dom"/>
</dbReference>
<dbReference type="InterPro" id="IPR050171">
    <property type="entry name" value="MFS_Transporters"/>
</dbReference>
<feature type="transmembrane region" description="Helical" evidence="7">
    <location>
        <begin position="87"/>
        <end position="111"/>
    </location>
</feature>
<feature type="transmembrane region" description="Helical" evidence="7">
    <location>
        <begin position="56"/>
        <end position="75"/>
    </location>
</feature>
<feature type="transmembrane region" description="Helical" evidence="7">
    <location>
        <begin position="289"/>
        <end position="309"/>
    </location>
</feature>
<evidence type="ECO:0000313" key="9">
    <source>
        <dbReference type="EMBL" id="GAA1669686.1"/>
    </source>
</evidence>
<feature type="transmembrane region" description="Helical" evidence="7">
    <location>
        <begin position="21"/>
        <end position="44"/>
    </location>
</feature>
<accession>A0ABN2GEI9</accession>
<evidence type="ECO:0000256" key="6">
    <source>
        <dbReference type="ARBA" id="ARBA00023136"/>
    </source>
</evidence>
<evidence type="ECO:0000256" key="4">
    <source>
        <dbReference type="ARBA" id="ARBA00022692"/>
    </source>
</evidence>
<feature type="transmembrane region" description="Helical" evidence="7">
    <location>
        <begin position="176"/>
        <end position="194"/>
    </location>
</feature>
<dbReference type="Gene3D" id="1.20.1250.20">
    <property type="entry name" value="MFS general substrate transporter like domains"/>
    <property type="match status" value="1"/>
</dbReference>
<dbReference type="Proteomes" id="UP001500618">
    <property type="component" value="Unassembled WGS sequence"/>
</dbReference>
<evidence type="ECO:0000256" key="5">
    <source>
        <dbReference type="ARBA" id="ARBA00022989"/>
    </source>
</evidence>
<feature type="transmembrane region" description="Helical" evidence="7">
    <location>
        <begin position="117"/>
        <end position="137"/>
    </location>
</feature>
<evidence type="ECO:0000256" key="7">
    <source>
        <dbReference type="SAM" id="Phobius"/>
    </source>
</evidence>
<dbReference type="PROSITE" id="PS00216">
    <property type="entry name" value="SUGAR_TRANSPORT_1"/>
    <property type="match status" value="1"/>
</dbReference>
<name>A0ABN2GEI9_9ACTN</name>
<comment type="caution">
    <text evidence="9">The sequence shown here is derived from an EMBL/GenBank/DDBJ whole genome shotgun (WGS) entry which is preliminary data.</text>
</comment>
<feature type="transmembrane region" description="Helical" evidence="7">
    <location>
        <begin position="256"/>
        <end position="277"/>
    </location>
</feature>
<reference evidence="9 10" key="1">
    <citation type="journal article" date="2019" name="Int. J. Syst. Evol. Microbiol.">
        <title>The Global Catalogue of Microorganisms (GCM) 10K type strain sequencing project: providing services to taxonomists for standard genome sequencing and annotation.</title>
        <authorList>
            <consortium name="The Broad Institute Genomics Platform"/>
            <consortium name="The Broad Institute Genome Sequencing Center for Infectious Disease"/>
            <person name="Wu L."/>
            <person name="Ma J."/>
        </authorList>
    </citation>
    <scope>NUCLEOTIDE SEQUENCE [LARGE SCALE GENOMIC DNA]</scope>
    <source>
        <strain evidence="9 10">JCM 14718</strain>
    </source>
</reference>
<comment type="subcellular location">
    <subcellularLocation>
        <location evidence="1">Cell membrane</location>
        <topology evidence="1">Multi-pass membrane protein</topology>
    </subcellularLocation>
</comment>
<evidence type="ECO:0000256" key="2">
    <source>
        <dbReference type="ARBA" id="ARBA00022448"/>
    </source>
</evidence>
<dbReference type="PANTHER" id="PTHR23517">
    <property type="entry name" value="RESISTANCE PROTEIN MDTM, PUTATIVE-RELATED-RELATED"/>
    <property type="match status" value="1"/>
</dbReference>
<feature type="transmembrane region" description="Helical" evidence="7">
    <location>
        <begin position="380"/>
        <end position="399"/>
    </location>
</feature>
<organism evidence="9 10">
    <name type="scientific">Fodinicola feengrottensis</name>
    <dbReference type="NCBI Taxonomy" id="435914"/>
    <lineage>
        <taxon>Bacteria</taxon>
        <taxon>Bacillati</taxon>
        <taxon>Actinomycetota</taxon>
        <taxon>Actinomycetes</taxon>
        <taxon>Mycobacteriales</taxon>
        <taxon>Fodinicola</taxon>
    </lineage>
</organism>